<accession>E9JDI8</accession>
<organism>
    <name type="scientific">Solenopsis invicta</name>
    <name type="common">Red imported fire ant</name>
    <name type="synonym">Solenopsis wagneri</name>
    <dbReference type="NCBI Taxonomy" id="13686"/>
    <lineage>
        <taxon>Eukaryota</taxon>
        <taxon>Metazoa</taxon>
        <taxon>Ecdysozoa</taxon>
        <taxon>Arthropoda</taxon>
        <taxon>Hexapoda</taxon>
        <taxon>Insecta</taxon>
        <taxon>Pterygota</taxon>
        <taxon>Neoptera</taxon>
        <taxon>Endopterygota</taxon>
        <taxon>Hymenoptera</taxon>
        <taxon>Apocrita</taxon>
        <taxon>Aculeata</taxon>
        <taxon>Formicoidea</taxon>
        <taxon>Formicidae</taxon>
        <taxon>Myrmicinae</taxon>
        <taxon>Solenopsis</taxon>
    </lineage>
</organism>
<dbReference type="HOGENOM" id="CLU_1505328_0_0_1"/>
<reference evidence="2" key="1">
    <citation type="journal article" date="2011" name="Proc. Natl. Acad. Sci. U.S.A.">
        <title>The genome of the fire ant Solenopsis invicta.</title>
        <authorList>
            <person name="Wurm Y."/>
            <person name="Wang J."/>
            <person name="Riba-Grognuz O."/>
            <person name="Corona M."/>
            <person name="Nygaard S."/>
            <person name="Hunt B.G."/>
            <person name="Ingram K.K."/>
            <person name="Falquet L."/>
            <person name="Nipitwattanaphon M."/>
            <person name="Gotzek D."/>
            <person name="Dijkstra M.B."/>
            <person name="Oettler J."/>
            <person name="Comtesse F."/>
            <person name="Shih C.J."/>
            <person name="Wu W.J."/>
            <person name="Yang C.C."/>
            <person name="Thomas J."/>
            <person name="Beaudoing E."/>
            <person name="Pradervand S."/>
            <person name="Flegel V."/>
            <person name="Cook E.D."/>
            <person name="Fabbretti R."/>
            <person name="Stockinger H."/>
            <person name="Long L."/>
            <person name="Farmerie W.G."/>
            <person name="Oakey J."/>
            <person name="Boomsma J.J."/>
            <person name="Pamilo P."/>
            <person name="Yi S.V."/>
            <person name="Heinze J."/>
            <person name="Goodisman M.A."/>
            <person name="Farinelli L."/>
            <person name="Harshman K."/>
            <person name="Hulo N."/>
            <person name="Cerutti L."/>
            <person name="Xenarios I."/>
            <person name="Shoemaker D."/>
            <person name="Keller L."/>
        </authorList>
    </citation>
    <scope>NUCLEOTIDE SEQUENCE [LARGE SCALE GENOMIC DNA]</scope>
</reference>
<keyword evidence="1" id="KW-0812">Transmembrane</keyword>
<dbReference type="AlphaFoldDB" id="E9JDI8"/>
<feature type="transmembrane region" description="Helical" evidence="1">
    <location>
        <begin position="125"/>
        <end position="148"/>
    </location>
</feature>
<keyword evidence="1" id="KW-1133">Transmembrane helix</keyword>
<name>E9JDI8_SOLIN</name>
<feature type="non-terminal residue" evidence="2">
    <location>
        <position position="179"/>
    </location>
</feature>
<evidence type="ECO:0000256" key="1">
    <source>
        <dbReference type="SAM" id="Phobius"/>
    </source>
</evidence>
<dbReference type="EMBL" id="GL771870">
    <property type="protein sequence ID" value="EFZ09115.1"/>
    <property type="molecule type" value="Genomic_DNA"/>
</dbReference>
<evidence type="ECO:0000313" key="2">
    <source>
        <dbReference type="EMBL" id="EFZ09115.1"/>
    </source>
</evidence>
<sequence>MVCRASGPQHHRAAPANAESLSGIRISAKCESCMPQGTRLAEPNDKFPYKYRDKIGKRRKSLTNSCPVRHGPQTIARASHLPLPHAQVTCTYCSIVGTESGRLKRIGGSRSQKERREKATMRRGSMFFSSQASWAPMPGLVLMLITFLKMTSARVNNCIQHCIEWLIICNNTITTKHCR</sequence>
<gene>
    <name evidence="2" type="ORF">SINV_07901</name>
</gene>
<proteinExistence type="predicted"/>
<protein>
    <submittedName>
        <fullName evidence="2">Uncharacterized protein</fullName>
    </submittedName>
</protein>
<keyword evidence="1" id="KW-0472">Membrane</keyword>